<organism evidence="1 2">
    <name type="scientific">Phascolomyces articulosus</name>
    <dbReference type="NCBI Taxonomy" id="60185"/>
    <lineage>
        <taxon>Eukaryota</taxon>
        <taxon>Fungi</taxon>
        <taxon>Fungi incertae sedis</taxon>
        <taxon>Mucoromycota</taxon>
        <taxon>Mucoromycotina</taxon>
        <taxon>Mucoromycetes</taxon>
        <taxon>Mucorales</taxon>
        <taxon>Lichtheimiaceae</taxon>
        <taxon>Phascolomyces</taxon>
    </lineage>
</organism>
<accession>A0AAD5JZ00</accession>
<name>A0AAD5JZ00_9FUNG</name>
<reference evidence="1" key="1">
    <citation type="journal article" date="2022" name="IScience">
        <title>Evolution of zygomycete secretomes and the origins of terrestrial fungal ecologies.</title>
        <authorList>
            <person name="Chang Y."/>
            <person name="Wang Y."/>
            <person name="Mondo S."/>
            <person name="Ahrendt S."/>
            <person name="Andreopoulos W."/>
            <person name="Barry K."/>
            <person name="Beard J."/>
            <person name="Benny G.L."/>
            <person name="Blankenship S."/>
            <person name="Bonito G."/>
            <person name="Cuomo C."/>
            <person name="Desiro A."/>
            <person name="Gervers K.A."/>
            <person name="Hundley H."/>
            <person name="Kuo A."/>
            <person name="LaButti K."/>
            <person name="Lang B.F."/>
            <person name="Lipzen A."/>
            <person name="O'Donnell K."/>
            <person name="Pangilinan J."/>
            <person name="Reynolds N."/>
            <person name="Sandor L."/>
            <person name="Smith M.E."/>
            <person name="Tsang A."/>
            <person name="Grigoriev I.V."/>
            <person name="Stajich J.E."/>
            <person name="Spatafora J.W."/>
        </authorList>
    </citation>
    <scope>NUCLEOTIDE SEQUENCE</scope>
    <source>
        <strain evidence="1">RSA 2281</strain>
    </source>
</reference>
<protein>
    <submittedName>
        <fullName evidence="1">Uncharacterized protein</fullName>
    </submittedName>
</protein>
<gene>
    <name evidence="1" type="ORF">BDA99DRAFT_543059</name>
</gene>
<dbReference type="AlphaFoldDB" id="A0AAD5JZ00"/>
<keyword evidence="2" id="KW-1185">Reference proteome</keyword>
<evidence type="ECO:0000313" key="1">
    <source>
        <dbReference type="EMBL" id="KAI9247215.1"/>
    </source>
</evidence>
<dbReference type="EMBL" id="JAIXMP010000043">
    <property type="protein sequence ID" value="KAI9247215.1"/>
    <property type="molecule type" value="Genomic_DNA"/>
</dbReference>
<reference evidence="1" key="2">
    <citation type="submission" date="2023-02" db="EMBL/GenBank/DDBJ databases">
        <authorList>
            <consortium name="DOE Joint Genome Institute"/>
            <person name="Mondo S.J."/>
            <person name="Chang Y."/>
            <person name="Wang Y."/>
            <person name="Ahrendt S."/>
            <person name="Andreopoulos W."/>
            <person name="Barry K."/>
            <person name="Beard J."/>
            <person name="Benny G.L."/>
            <person name="Blankenship S."/>
            <person name="Bonito G."/>
            <person name="Cuomo C."/>
            <person name="Desiro A."/>
            <person name="Gervers K.A."/>
            <person name="Hundley H."/>
            <person name="Kuo A."/>
            <person name="LaButti K."/>
            <person name="Lang B.F."/>
            <person name="Lipzen A."/>
            <person name="O'Donnell K."/>
            <person name="Pangilinan J."/>
            <person name="Reynolds N."/>
            <person name="Sandor L."/>
            <person name="Smith M.W."/>
            <person name="Tsang A."/>
            <person name="Grigoriev I.V."/>
            <person name="Stajich J.E."/>
            <person name="Spatafora J.W."/>
        </authorList>
    </citation>
    <scope>NUCLEOTIDE SEQUENCE</scope>
    <source>
        <strain evidence="1">RSA 2281</strain>
    </source>
</reference>
<evidence type="ECO:0000313" key="2">
    <source>
        <dbReference type="Proteomes" id="UP001209540"/>
    </source>
</evidence>
<proteinExistence type="predicted"/>
<comment type="caution">
    <text evidence="1">The sequence shown here is derived from an EMBL/GenBank/DDBJ whole genome shotgun (WGS) entry which is preliminary data.</text>
</comment>
<sequence length="193" mass="22751">MQFFLKMNTENPFPLSETGNAHINPLSQYLRDTYQDIVTIEGHRFDFGLTAGAENNLLIINKMRIAMHVYYDQFPNIPNYNLTHFNNKRSVLKCEAGKKAIIDCRNRHTSQIKNELDRHTRALRENRSSLEERYPSNGMDLLITRKYMSEEDLDDEEPKEKPWIVSRPEYRSDSITELDRLADESAIWRQHST</sequence>
<dbReference type="Proteomes" id="UP001209540">
    <property type="component" value="Unassembled WGS sequence"/>
</dbReference>